<feature type="domain" description="Sas10 C-terminal" evidence="7">
    <location>
        <begin position="547"/>
        <end position="621"/>
    </location>
</feature>
<feature type="region of interest" description="Disordered" evidence="6">
    <location>
        <begin position="369"/>
        <end position="502"/>
    </location>
</feature>
<dbReference type="Proteomes" id="UP000824998">
    <property type="component" value="Unassembled WGS sequence"/>
</dbReference>
<dbReference type="InterPro" id="IPR018972">
    <property type="entry name" value="Sas10_C_dom"/>
</dbReference>
<comment type="similarity">
    <text evidence="2">Belongs to the SAS10 family.</text>
</comment>
<feature type="region of interest" description="Disordered" evidence="6">
    <location>
        <begin position="1"/>
        <end position="129"/>
    </location>
</feature>
<dbReference type="Pfam" id="PF04000">
    <property type="entry name" value="Sas10_Utp3"/>
    <property type="match status" value="1"/>
</dbReference>
<sequence>MPKKRKASSRNSGADTVSGFEPKGDRHRAITTYEDVADSEDEFHINRDKVMIDEGPDAKRRRKYAEEEEELDASDIEILGYSQDDEEEEQDDEDTPKPPRSGNFNSDDEADQEEEEEEGWGASKKDYYNADEIQTEIDAMEEEAEAKRIQQKKLQKMTDADFGFDESEWLDAEKEDEKDGRQVVTEVLKDVEITPEVGAEERLQILRSRYPEFEFLADEFVTLQPVLAELQQEMEAGNPVAGTTSRTVVKCRALAAYMASLTMYFAILTSTAGRALDPTELQDHPVMDSILRCRTLWSKVKNLKAAAPPSEDDSDSSPAEEPATQISPSLEPTTSLKPSKKSLQHSHFVPTKETGPFLVGLETELEDLFPSRNSKSKPAPPKKSLARDPDDSNSDFGEETHLSTRDAASKAAKKKTLRFYTSQITQKSQKRLGAGAAAGGDDDLPYRERFRDRQMRLNAEAEKRGKVLDASGRGKGRGVQLGGDDSGDEVANKDKNWEDGDDEYYNLVSSTASKRKAGRKAASQQASALAAASALDRIPGEADLDDDQKRAIGYTIEKNKGLAPKRKKEVRNPRVKKRMKFEEKKKKLGSMKAIYKGGEERGGYGGEKTGIKSGLVKSVKL</sequence>
<proteinExistence type="inferred from homology"/>
<evidence type="ECO:0000256" key="2">
    <source>
        <dbReference type="ARBA" id="ARBA00010979"/>
    </source>
</evidence>
<dbReference type="PANTHER" id="PTHR13237">
    <property type="entry name" value="SOMETHING ABOUT SILENCING PROTEIN 10-RELATED"/>
    <property type="match status" value="1"/>
</dbReference>
<keyword evidence="4" id="KW-0539">Nucleus</keyword>
<feature type="compositionally biased region" description="Basic and acidic residues" evidence="6">
    <location>
        <begin position="398"/>
        <end position="408"/>
    </location>
</feature>
<dbReference type="InterPro" id="IPR007146">
    <property type="entry name" value="Sas10/Utp3/C1D"/>
</dbReference>
<keyword evidence="5" id="KW-0175">Coiled coil</keyword>
<evidence type="ECO:0000313" key="8">
    <source>
        <dbReference type="EMBL" id="KAG9228465.1"/>
    </source>
</evidence>
<name>A0A9P8C014_9HELO</name>
<feature type="compositionally biased region" description="Polar residues" evidence="6">
    <location>
        <begin position="324"/>
        <end position="337"/>
    </location>
</feature>
<comment type="subcellular location">
    <subcellularLocation>
        <location evidence="1">Nucleus</location>
    </subcellularLocation>
</comment>
<gene>
    <name evidence="8" type="ORF">BJ875DRAFT_238710</name>
</gene>
<dbReference type="Pfam" id="PF09368">
    <property type="entry name" value="Sas10"/>
    <property type="match status" value="1"/>
</dbReference>
<dbReference type="GO" id="GO:0000462">
    <property type="term" value="P:maturation of SSU-rRNA from tricistronic rRNA transcript (SSU-rRNA, 5.8S rRNA, LSU-rRNA)"/>
    <property type="evidence" value="ECO:0007669"/>
    <property type="project" value="TreeGrafter"/>
</dbReference>
<evidence type="ECO:0000256" key="5">
    <source>
        <dbReference type="SAM" id="Coils"/>
    </source>
</evidence>
<dbReference type="OrthoDB" id="1924577at2759"/>
<feature type="coiled-coil region" evidence="5">
    <location>
        <begin position="130"/>
        <end position="157"/>
    </location>
</feature>
<feature type="compositionally biased region" description="Basic and acidic residues" evidence="6">
    <location>
        <begin position="444"/>
        <end position="467"/>
    </location>
</feature>
<dbReference type="AlphaFoldDB" id="A0A9P8C014"/>
<comment type="caution">
    <text evidence="8">The sequence shown here is derived from an EMBL/GenBank/DDBJ whole genome shotgun (WGS) entry which is preliminary data.</text>
</comment>
<feature type="compositionally biased region" description="Acidic residues" evidence="6">
    <location>
        <begin position="83"/>
        <end position="94"/>
    </location>
</feature>
<evidence type="ECO:0000256" key="1">
    <source>
        <dbReference type="ARBA" id="ARBA00004123"/>
    </source>
</evidence>
<feature type="compositionally biased region" description="Acidic residues" evidence="6">
    <location>
        <begin position="106"/>
        <end position="119"/>
    </location>
</feature>
<evidence type="ECO:0000256" key="4">
    <source>
        <dbReference type="ARBA" id="ARBA00023242"/>
    </source>
</evidence>
<feature type="compositionally biased region" description="Basic and acidic residues" evidence="6">
    <location>
        <begin position="42"/>
        <end position="58"/>
    </location>
</feature>
<feature type="region of interest" description="Disordered" evidence="6">
    <location>
        <begin position="304"/>
        <end position="349"/>
    </location>
</feature>
<evidence type="ECO:0000259" key="7">
    <source>
        <dbReference type="Pfam" id="PF09368"/>
    </source>
</evidence>
<dbReference type="GO" id="GO:0032040">
    <property type="term" value="C:small-subunit processome"/>
    <property type="evidence" value="ECO:0007669"/>
    <property type="project" value="TreeGrafter"/>
</dbReference>
<reference evidence="8" key="1">
    <citation type="journal article" date="2021" name="IMA Fungus">
        <title>Genomic characterization of three marine fungi, including Emericellopsis atlantica sp. nov. with signatures of a generalist lifestyle and marine biomass degradation.</title>
        <authorList>
            <person name="Hagestad O.C."/>
            <person name="Hou L."/>
            <person name="Andersen J.H."/>
            <person name="Hansen E.H."/>
            <person name="Altermark B."/>
            <person name="Li C."/>
            <person name="Kuhnert E."/>
            <person name="Cox R.J."/>
            <person name="Crous P.W."/>
            <person name="Spatafora J.W."/>
            <person name="Lail K."/>
            <person name="Amirebrahimi M."/>
            <person name="Lipzen A."/>
            <person name="Pangilinan J."/>
            <person name="Andreopoulos W."/>
            <person name="Hayes R.D."/>
            <person name="Ng V."/>
            <person name="Grigoriev I.V."/>
            <person name="Jackson S.A."/>
            <person name="Sutton T.D.S."/>
            <person name="Dobson A.D.W."/>
            <person name="Rama T."/>
        </authorList>
    </citation>
    <scope>NUCLEOTIDE SEQUENCE</scope>
    <source>
        <strain evidence="8">TRa018bII</strain>
    </source>
</reference>
<organism evidence="8 9">
    <name type="scientific">Amylocarpus encephaloides</name>
    <dbReference type="NCBI Taxonomy" id="45428"/>
    <lineage>
        <taxon>Eukaryota</taxon>
        <taxon>Fungi</taxon>
        <taxon>Dikarya</taxon>
        <taxon>Ascomycota</taxon>
        <taxon>Pezizomycotina</taxon>
        <taxon>Leotiomycetes</taxon>
        <taxon>Helotiales</taxon>
        <taxon>Helotiales incertae sedis</taxon>
        <taxon>Amylocarpus</taxon>
    </lineage>
</organism>
<feature type="compositionally biased region" description="Acidic residues" evidence="6">
    <location>
        <begin position="66"/>
        <end position="75"/>
    </location>
</feature>
<dbReference type="EMBL" id="MU251934">
    <property type="protein sequence ID" value="KAG9228465.1"/>
    <property type="molecule type" value="Genomic_DNA"/>
</dbReference>
<dbReference type="PANTHER" id="PTHR13237:SF8">
    <property type="entry name" value="SOMETHING ABOUT SILENCING PROTEIN 10"/>
    <property type="match status" value="1"/>
</dbReference>
<evidence type="ECO:0000313" key="9">
    <source>
        <dbReference type="Proteomes" id="UP000824998"/>
    </source>
</evidence>
<evidence type="ECO:0000256" key="6">
    <source>
        <dbReference type="SAM" id="MobiDB-lite"/>
    </source>
</evidence>
<keyword evidence="9" id="KW-1185">Reference proteome</keyword>
<keyword evidence="3" id="KW-0597">Phosphoprotein</keyword>
<accession>A0A9P8C014</accession>
<protein>
    <submittedName>
        <fullName evidence="8">Sas10 C-terminal domain-containing protein</fullName>
    </submittedName>
</protein>
<evidence type="ECO:0000256" key="3">
    <source>
        <dbReference type="ARBA" id="ARBA00022553"/>
    </source>
</evidence>